<dbReference type="Gene3D" id="3.30.70.270">
    <property type="match status" value="1"/>
</dbReference>
<organism evidence="7 8">
    <name type="scientific">Thalassotalea algicola</name>
    <dbReference type="NCBI Taxonomy" id="2716224"/>
    <lineage>
        <taxon>Bacteria</taxon>
        <taxon>Pseudomonadati</taxon>
        <taxon>Pseudomonadota</taxon>
        <taxon>Gammaproteobacteria</taxon>
        <taxon>Alteromonadales</taxon>
        <taxon>Colwelliaceae</taxon>
        <taxon>Thalassotalea</taxon>
    </lineage>
</organism>
<dbReference type="InterPro" id="IPR000160">
    <property type="entry name" value="GGDEF_dom"/>
</dbReference>
<evidence type="ECO:0000256" key="1">
    <source>
        <dbReference type="ARBA" id="ARBA00001946"/>
    </source>
</evidence>
<dbReference type="Pfam" id="PF00990">
    <property type="entry name" value="GGDEF"/>
    <property type="match status" value="1"/>
</dbReference>
<comment type="cofactor">
    <cofactor evidence="1">
        <name>Mg(2+)</name>
        <dbReference type="ChEBI" id="CHEBI:18420"/>
    </cofactor>
</comment>
<feature type="transmembrane region" description="Helical" evidence="5">
    <location>
        <begin position="391"/>
        <end position="408"/>
    </location>
</feature>
<dbReference type="EMBL" id="JABBXH010000007">
    <property type="protein sequence ID" value="NMP33218.1"/>
    <property type="molecule type" value="Genomic_DNA"/>
</dbReference>
<proteinExistence type="predicted"/>
<dbReference type="SUPFAM" id="SSF55073">
    <property type="entry name" value="Nucleotide cyclase"/>
    <property type="match status" value="1"/>
</dbReference>
<evidence type="ECO:0000256" key="2">
    <source>
        <dbReference type="ARBA" id="ARBA00012528"/>
    </source>
</evidence>
<dbReference type="PANTHER" id="PTHR45138:SF9">
    <property type="entry name" value="DIGUANYLATE CYCLASE DGCM-RELATED"/>
    <property type="match status" value="1"/>
</dbReference>
<keyword evidence="5" id="KW-0812">Transmembrane</keyword>
<comment type="caution">
    <text evidence="7">The sequence shown here is derived from an EMBL/GenBank/DDBJ whole genome shotgun (WGS) entry which is preliminary data.</text>
</comment>
<comment type="catalytic activity">
    <reaction evidence="3">
        <text>2 GTP = 3',3'-c-di-GMP + 2 diphosphate</text>
        <dbReference type="Rhea" id="RHEA:24898"/>
        <dbReference type="ChEBI" id="CHEBI:33019"/>
        <dbReference type="ChEBI" id="CHEBI:37565"/>
        <dbReference type="ChEBI" id="CHEBI:58805"/>
        <dbReference type="EC" id="2.7.7.65"/>
    </reaction>
</comment>
<dbReference type="NCBIfam" id="TIGR00254">
    <property type="entry name" value="GGDEF"/>
    <property type="match status" value="1"/>
</dbReference>
<dbReference type="AlphaFoldDB" id="A0A7Y0LF78"/>
<keyword evidence="4" id="KW-0175">Coiled coil</keyword>
<dbReference type="InterPro" id="IPR043128">
    <property type="entry name" value="Rev_trsase/Diguanyl_cyclase"/>
</dbReference>
<feature type="coiled-coil region" evidence="4">
    <location>
        <begin position="353"/>
        <end position="387"/>
    </location>
</feature>
<keyword evidence="5" id="KW-1133">Transmembrane helix</keyword>
<dbReference type="PROSITE" id="PS50887">
    <property type="entry name" value="GGDEF"/>
    <property type="match status" value="1"/>
</dbReference>
<dbReference type="RefSeq" id="WP_169076541.1">
    <property type="nucleotide sequence ID" value="NZ_JABBXH010000007.1"/>
</dbReference>
<dbReference type="InterPro" id="IPR011990">
    <property type="entry name" value="TPR-like_helical_dom_sf"/>
</dbReference>
<dbReference type="Proteomes" id="UP000568664">
    <property type="component" value="Unassembled WGS sequence"/>
</dbReference>
<evidence type="ECO:0000256" key="3">
    <source>
        <dbReference type="ARBA" id="ARBA00034247"/>
    </source>
</evidence>
<dbReference type="FunFam" id="3.30.70.270:FF:000001">
    <property type="entry name" value="Diguanylate cyclase domain protein"/>
    <property type="match status" value="1"/>
</dbReference>
<dbReference type="InterPro" id="IPR029787">
    <property type="entry name" value="Nucleotide_cyclase"/>
</dbReference>
<evidence type="ECO:0000313" key="8">
    <source>
        <dbReference type="Proteomes" id="UP000568664"/>
    </source>
</evidence>
<evidence type="ECO:0000259" key="6">
    <source>
        <dbReference type="PROSITE" id="PS50887"/>
    </source>
</evidence>
<reference evidence="7 8" key="1">
    <citation type="submission" date="2020-04" db="EMBL/GenBank/DDBJ databases">
        <title>Thalassotalea sp. M1531, isolated from the surface of marine red alga.</title>
        <authorList>
            <person name="Pang L."/>
            <person name="Lu D.-C."/>
        </authorList>
    </citation>
    <scope>NUCLEOTIDE SEQUENCE [LARGE SCALE GENOMIC DNA]</scope>
    <source>
        <strain evidence="7 8">M1531</strain>
    </source>
</reference>
<accession>A0A7Y0LF78</accession>
<name>A0A7Y0LF78_9GAMM</name>
<keyword evidence="8" id="KW-1185">Reference proteome</keyword>
<protein>
    <recommendedName>
        <fullName evidence="2">diguanylate cyclase</fullName>
        <ecNumber evidence="2">2.7.7.65</ecNumber>
    </recommendedName>
</protein>
<sequence>MANHFFSKLIIVGIISFFVFPIYANTDYDAKLKALDSIRSSDNKKFIEQLAEFEATEKSLSPYQQQHLKYLQAYKATFSGNLEEAVKLSKELTGPETNEEFRFRSSLLLLNTLAVSKNWQEGMAYLTLIIDSLPNLTSVELRDTGIAVILQTYVLYGQYDEVINFNRNSLSANPSPRNNCLVNWFTLDAKIQSGNIKVNSPEFDKVESLCSLANEPLVTNIVRLREAQLYLTKEDTDQALMILLMAQDDVVKANYRRLITEVHATFANAYLAKENLERAKEFANKVIENISGLETTEPARIAYEVLYKLAKSQQDHENALAYYEKYTSTDRAYLDEIEAKALAFQKAKQNSILQKSEINLLNKQNELLNSRNELLKAEQSLAQSEAENTRLVAALLMAIVTLLTFFGYRSWRTQRRLKTLAEYDYLTKVYNRGHFMTIAEDTLALAQKAKQNVTCIIFDLDKFKSVNDTYGHSAGDWALKATVAAVKDCIRENDIFARLGGEEFIILLPSCDIQAATYVAEKCIHKLQKIDTTESGHDFTITASFGITTSKISGYNISALSTDADAALYKSKDNGRNQLTIFEK</sequence>
<feature type="domain" description="GGDEF" evidence="6">
    <location>
        <begin position="451"/>
        <end position="584"/>
    </location>
</feature>
<dbReference type="GO" id="GO:0052621">
    <property type="term" value="F:diguanylate cyclase activity"/>
    <property type="evidence" value="ECO:0007669"/>
    <property type="project" value="UniProtKB-EC"/>
</dbReference>
<evidence type="ECO:0000256" key="4">
    <source>
        <dbReference type="SAM" id="Coils"/>
    </source>
</evidence>
<dbReference type="InterPro" id="IPR050469">
    <property type="entry name" value="Diguanylate_Cyclase"/>
</dbReference>
<evidence type="ECO:0000256" key="5">
    <source>
        <dbReference type="SAM" id="Phobius"/>
    </source>
</evidence>
<dbReference type="CDD" id="cd01949">
    <property type="entry name" value="GGDEF"/>
    <property type="match status" value="1"/>
</dbReference>
<keyword evidence="5" id="KW-0472">Membrane</keyword>
<evidence type="ECO:0000313" key="7">
    <source>
        <dbReference type="EMBL" id="NMP33218.1"/>
    </source>
</evidence>
<gene>
    <name evidence="7" type="ORF">HII17_16820</name>
</gene>
<dbReference type="SMART" id="SM00267">
    <property type="entry name" value="GGDEF"/>
    <property type="match status" value="1"/>
</dbReference>
<dbReference type="SUPFAM" id="SSF48452">
    <property type="entry name" value="TPR-like"/>
    <property type="match status" value="1"/>
</dbReference>
<dbReference type="EC" id="2.7.7.65" evidence="2"/>
<dbReference type="PANTHER" id="PTHR45138">
    <property type="entry name" value="REGULATORY COMPONENTS OF SENSORY TRANSDUCTION SYSTEM"/>
    <property type="match status" value="1"/>
</dbReference>